<evidence type="ECO:0000313" key="3">
    <source>
        <dbReference type="Proteomes" id="UP000559626"/>
    </source>
</evidence>
<dbReference type="Gene3D" id="2.60.40.10">
    <property type="entry name" value="Immunoglobulins"/>
    <property type="match status" value="1"/>
</dbReference>
<name>A0A7Y0AAZ3_9BACT</name>
<dbReference type="InterPro" id="IPR035986">
    <property type="entry name" value="PKD_dom_sf"/>
</dbReference>
<keyword evidence="3" id="KW-1185">Reference proteome</keyword>
<organism evidence="2 3">
    <name type="scientific">Hymenobacter polaris</name>
    <dbReference type="NCBI Taxonomy" id="2682546"/>
    <lineage>
        <taxon>Bacteria</taxon>
        <taxon>Pseudomonadati</taxon>
        <taxon>Bacteroidota</taxon>
        <taxon>Cytophagia</taxon>
        <taxon>Cytophagales</taxon>
        <taxon>Hymenobacteraceae</taxon>
        <taxon>Hymenobacter</taxon>
    </lineage>
</organism>
<dbReference type="InterPro" id="IPR022409">
    <property type="entry name" value="PKD/Chitinase_dom"/>
</dbReference>
<dbReference type="SUPFAM" id="SSF49299">
    <property type="entry name" value="PKD domain"/>
    <property type="match status" value="1"/>
</dbReference>
<evidence type="ECO:0000313" key="2">
    <source>
        <dbReference type="EMBL" id="NML63872.1"/>
    </source>
</evidence>
<dbReference type="PROSITE" id="PS50093">
    <property type="entry name" value="PKD"/>
    <property type="match status" value="1"/>
</dbReference>
<dbReference type="SMART" id="SM00089">
    <property type="entry name" value="PKD"/>
    <property type="match status" value="1"/>
</dbReference>
<dbReference type="Proteomes" id="UP000559626">
    <property type="component" value="Unassembled WGS sequence"/>
</dbReference>
<dbReference type="RefSeq" id="WP_169529205.1">
    <property type="nucleotide sequence ID" value="NZ_JABBGH010000001.1"/>
</dbReference>
<dbReference type="AlphaFoldDB" id="A0A7Y0AAZ3"/>
<dbReference type="InterPro" id="IPR000601">
    <property type="entry name" value="PKD_dom"/>
</dbReference>
<gene>
    <name evidence="2" type="ORF">HHL22_01510</name>
</gene>
<dbReference type="CDD" id="cd00146">
    <property type="entry name" value="PKD"/>
    <property type="match status" value="1"/>
</dbReference>
<dbReference type="EMBL" id="JABBGH010000001">
    <property type="protein sequence ID" value="NML63872.1"/>
    <property type="molecule type" value="Genomic_DNA"/>
</dbReference>
<sequence length="285" mass="29742">MKTYWTKAAWGMLASTLLLTDCKKNDNGQLDGPLPSPTFTYATKQDGFNSIVTFTNTTAYSGPGIVQYEWDFGDGTRINSSSATVTHTYTGGGTKQAQLLASARGGNGFSAVQTITLPDASVIVKQLLTGTSSATATGSKTWKLDNTTTDPITVGPSDSDPRSYYPGGMTVQPGSLPACQADDEYTFSNANAFTYDAKGQTFVAGGTGCDAPRSGTGTYTFGSTSSGLAQFVLSTPNSGGFKSFIGVTDAPDQIYRIVSISATNMVLKAGSATGNLVFQMKLIAK</sequence>
<reference evidence="2 3" key="1">
    <citation type="submission" date="2020-04" db="EMBL/GenBank/DDBJ databases">
        <title>Hymenobacter polaris sp. nov., isolated from Arctic soil.</title>
        <authorList>
            <person name="Dahal R.H."/>
        </authorList>
    </citation>
    <scope>NUCLEOTIDE SEQUENCE [LARGE SCALE GENOMIC DNA]</scope>
    <source>
        <strain evidence="2 3">RP-2-7</strain>
    </source>
</reference>
<feature type="domain" description="PKD" evidence="1">
    <location>
        <begin position="35"/>
        <end position="117"/>
    </location>
</feature>
<proteinExistence type="predicted"/>
<protein>
    <submittedName>
        <fullName evidence="2">PKD domain-containing protein</fullName>
    </submittedName>
</protein>
<comment type="caution">
    <text evidence="2">The sequence shown here is derived from an EMBL/GenBank/DDBJ whole genome shotgun (WGS) entry which is preliminary data.</text>
</comment>
<dbReference type="InterPro" id="IPR013783">
    <property type="entry name" value="Ig-like_fold"/>
</dbReference>
<evidence type="ECO:0000259" key="1">
    <source>
        <dbReference type="PROSITE" id="PS50093"/>
    </source>
</evidence>
<dbReference type="Pfam" id="PF18911">
    <property type="entry name" value="PKD_4"/>
    <property type="match status" value="1"/>
</dbReference>
<accession>A0A7Y0AAZ3</accession>